<sequence>MVDDWMFGGKRGTLAAKLGDDLGFYMDTLSIVGRILVIVATGNSNMLKRKSTKSLPASAHTTLFAFLSIKSFNLTVEVVVVAAMD</sequence>
<accession>A0ABR1ZK16</accession>
<protein>
    <submittedName>
        <fullName evidence="2">Uncharacterized protein</fullName>
    </submittedName>
</protein>
<keyword evidence="1" id="KW-1133">Transmembrane helix</keyword>
<dbReference type="EMBL" id="JBBPBN010000987">
    <property type="protein sequence ID" value="KAK8480782.1"/>
    <property type="molecule type" value="Genomic_DNA"/>
</dbReference>
<proteinExistence type="predicted"/>
<keyword evidence="3" id="KW-1185">Reference proteome</keyword>
<dbReference type="Proteomes" id="UP001396334">
    <property type="component" value="Unassembled WGS sequence"/>
</dbReference>
<gene>
    <name evidence="2" type="ORF">V6N11_019889</name>
</gene>
<organism evidence="2 3">
    <name type="scientific">Hibiscus sabdariffa</name>
    <name type="common">roselle</name>
    <dbReference type="NCBI Taxonomy" id="183260"/>
    <lineage>
        <taxon>Eukaryota</taxon>
        <taxon>Viridiplantae</taxon>
        <taxon>Streptophyta</taxon>
        <taxon>Embryophyta</taxon>
        <taxon>Tracheophyta</taxon>
        <taxon>Spermatophyta</taxon>
        <taxon>Magnoliopsida</taxon>
        <taxon>eudicotyledons</taxon>
        <taxon>Gunneridae</taxon>
        <taxon>Pentapetalae</taxon>
        <taxon>rosids</taxon>
        <taxon>malvids</taxon>
        <taxon>Malvales</taxon>
        <taxon>Malvaceae</taxon>
        <taxon>Malvoideae</taxon>
        <taxon>Hibiscus</taxon>
    </lineage>
</organism>
<feature type="transmembrane region" description="Helical" evidence="1">
    <location>
        <begin position="22"/>
        <end position="42"/>
    </location>
</feature>
<evidence type="ECO:0000313" key="2">
    <source>
        <dbReference type="EMBL" id="KAK8480782.1"/>
    </source>
</evidence>
<evidence type="ECO:0000256" key="1">
    <source>
        <dbReference type="SAM" id="Phobius"/>
    </source>
</evidence>
<reference evidence="2 3" key="1">
    <citation type="journal article" date="2024" name="G3 (Bethesda)">
        <title>Genome assembly of Hibiscus sabdariffa L. provides insights into metabolisms of medicinal natural products.</title>
        <authorList>
            <person name="Kim T."/>
        </authorList>
    </citation>
    <scope>NUCLEOTIDE SEQUENCE [LARGE SCALE GENOMIC DNA]</scope>
    <source>
        <strain evidence="2">TK-2024</strain>
        <tissue evidence="2">Old leaves</tissue>
    </source>
</reference>
<evidence type="ECO:0000313" key="3">
    <source>
        <dbReference type="Proteomes" id="UP001396334"/>
    </source>
</evidence>
<comment type="caution">
    <text evidence="2">The sequence shown here is derived from an EMBL/GenBank/DDBJ whole genome shotgun (WGS) entry which is preliminary data.</text>
</comment>
<name>A0ABR1ZK16_9ROSI</name>
<keyword evidence="1" id="KW-0472">Membrane</keyword>
<keyword evidence="1" id="KW-0812">Transmembrane</keyword>